<feature type="transmembrane region" description="Helical" evidence="20">
    <location>
        <begin position="60"/>
        <end position="80"/>
    </location>
</feature>
<evidence type="ECO:0000256" key="19">
    <source>
        <dbReference type="ARBA" id="ARBA00075988"/>
    </source>
</evidence>
<evidence type="ECO:0000256" key="20">
    <source>
        <dbReference type="SAM" id="Phobius"/>
    </source>
</evidence>
<comment type="catalytic activity">
    <reaction evidence="16">
        <text>squalene + reduced [NADPH--hemoprotein reductase] + O2 = (S)-2,3-epoxysqualene + oxidized [NADPH--hemoprotein reductase] + H2O + H(+)</text>
        <dbReference type="Rhea" id="RHEA:25282"/>
        <dbReference type="Rhea" id="RHEA-COMP:11964"/>
        <dbReference type="Rhea" id="RHEA-COMP:11965"/>
        <dbReference type="ChEBI" id="CHEBI:15377"/>
        <dbReference type="ChEBI" id="CHEBI:15378"/>
        <dbReference type="ChEBI" id="CHEBI:15379"/>
        <dbReference type="ChEBI" id="CHEBI:15440"/>
        <dbReference type="ChEBI" id="CHEBI:15441"/>
        <dbReference type="ChEBI" id="CHEBI:57618"/>
        <dbReference type="ChEBI" id="CHEBI:58210"/>
        <dbReference type="EC" id="1.14.14.17"/>
    </reaction>
</comment>
<protein>
    <recommendedName>
        <fullName evidence="18">Squalene monooxygenase</fullName>
        <ecNumber evidence="7">1.14.14.17</ecNumber>
    </recommendedName>
    <alternativeName>
        <fullName evidence="19">Squalene epoxidase</fullName>
    </alternativeName>
</protein>
<feature type="domain" description="Squalene epoxidase" evidence="21">
    <location>
        <begin position="276"/>
        <end position="520"/>
    </location>
</feature>
<sequence>MWTFLGIASFIYVYKKCGDLMTYANKEVLLSVLVFFSLGLLLSYRYRFRGPKQQQQQRKTHLGMLSDVLSALPLIGFFWAKPTPGSQQVEQPKSRKGKREVNFSDVYLTDTAPNTTLSPQCDPEIIIVGSGVLGSSLATVLSRDGRKVTVIERDLKEPDRIVGELLQPGGFNALRDLGLEDTVEGIDSQIVNGYIIHDIESKSEVEIPYPTSEDGRVASGRSFHHGQFIMGLRRAAMAEPNAKFIEGTVLQLLEEDDCVVGVQYKDKETGNTKELHAPLTVVADGLFSKFRKNLVSNKVTVSSHFVGCILKGAPQFKANYAELVLAKTSPVLIYQISSTETRVLVDIRGEMPKNLKEYMIENIHPQLPDHLKEPFLIAVQNDRLRTMPASFLPPSAVNKKGVLLLGDAYNIRHPLTGGGMSVILNDVKIWRSLLQDIPDLYEDSDILKAKRTFYWSRKKSHSFVVNVLAQALYELFAATDDSLHQLKKACFHYFRLGGECVSGPVGLLSVLSPKPMSLVVFDNIGWAPTLHNYRLGTEWIESSPEEKDVGVLIDEKLKMSRQCALAAQKAKHILGCIKSSVASRSREVILPLYSALVRPHLEYCVQLWGPQYKRGHGAVGASPEEATKLTGGLEHLSCEDRLRELGLFSLEKRRLQEDLIVAFQYLKGPTGKLGRDCLSGSVVTGQGVMGSS</sequence>
<keyword evidence="11" id="KW-0832">Ubl conjugation</keyword>
<organism evidence="22 23">
    <name type="scientific">Grus japonensis</name>
    <name type="common">Japanese crane</name>
    <name type="synonym">Red-crowned crane</name>
    <dbReference type="NCBI Taxonomy" id="30415"/>
    <lineage>
        <taxon>Eukaryota</taxon>
        <taxon>Metazoa</taxon>
        <taxon>Chordata</taxon>
        <taxon>Craniata</taxon>
        <taxon>Vertebrata</taxon>
        <taxon>Euteleostomi</taxon>
        <taxon>Archelosauria</taxon>
        <taxon>Archosauria</taxon>
        <taxon>Dinosauria</taxon>
        <taxon>Saurischia</taxon>
        <taxon>Theropoda</taxon>
        <taxon>Coelurosauria</taxon>
        <taxon>Aves</taxon>
        <taxon>Neognathae</taxon>
        <taxon>Neoaves</taxon>
        <taxon>Gruiformes</taxon>
        <taxon>Gruidae</taxon>
        <taxon>Grus</taxon>
    </lineage>
</organism>
<accession>A0ABC9W8W8</accession>
<evidence type="ECO:0000256" key="16">
    <source>
        <dbReference type="ARBA" id="ARBA00048658"/>
    </source>
</evidence>
<evidence type="ECO:0000256" key="4">
    <source>
        <dbReference type="ARBA" id="ARBA00004406"/>
    </source>
</evidence>
<evidence type="ECO:0000256" key="2">
    <source>
        <dbReference type="ARBA" id="ARBA00002173"/>
    </source>
</evidence>
<keyword evidence="8" id="KW-0285">Flavoprotein</keyword>
<evidence type="ECO:0000256" key="14">
    <source>
        <dbReference type="ARBA" id="ARBA00023098"/>
    </source>
</evidence>
<keyword evidence="23" id="KW-1185">Reference proteome</keyword>
<evidence type="ECO:0000256" key="3">
    <source>
        <dbReference type="ARBA" id="ARBA00004174"/>
    </source>
</evidence>
<keyword evidence="20" id="KW-1133">Transmembrane helix</keyword>
<dbReference type="EC" id="1.14.14.17" evidence="7"/>
<dbReference type="Pfam" id="PF08491">
    <property type="entry name" value="SE"/>
    <property type="match status" value="1"/>
</dbReference>
<evidence type="ECO:0000313" key="22">
    <source>
        <dbReference type="EMBL" id="GAB0181598.1"/>
    </source>
</evidence>
<dbReference type="InterPro" id="IPR013698">
    <property type="entry name" value="Squalene_epoxidase"/>
</dbReference>
<evidence type="ECO:0000256" key="12">
    <source>
        <dbReference type="ARBA" id="ARBA00022848"/>
    </source>
</evidence>
<evidence type="ECO:0000256" key="11">
    <source>
        <dbReference type="ARBA" id="ARBA00022843"/>
    </source>
</evidence>
<dbReference type="InterPro" id="IPR040125">
    <property type="entry name" value="Squalene_monox"/>
</dbReference>
<evidence type="ECO:0000256" key="10">
    <source>
        <dbReference type="ARBA" id="ARBA00022827"/>
    </source>
</evidence>
<evidence type="ECO:0000256" key="15">
    <source>
        <dbReference type="ARBA" id="ARBA00023136"/>
    </source>
</evidence>
<proteinExistence type="inferred from homology"/>
<evidence type="ECO:0000256" key="1">
    <source>
        <dbReference type="ARBA" id="ARBA00001974"/>
    </source>
</evidence>
<dbReference type="GO" id="GO:0004506">
    <property type="term" value="F:squalene monooxygenase activity"/>
    <property type="evidence" value="ECO:0007669"/>
    <property type="project" value="UniProtKB-EC"/>
</dbReference>
<dbReference type="Proteomes" id="UP001623348">
    <property type="component" value="Unassembled WGS sequence"/>
</dbReference>
<dbReference type="EMBL" id="BAAFJT010000002">
    <property type="protein sequence ID" value="GAB0181598.1"/>
    <property type="molecule type" value="Genomic_DNA"/>
</dbReference>
<comment type="subunit">
    <text evidence="17">Interacts (via N-terminal domain) with MARCHF6. Interacts with SMIM22; this interaction modulates lipid droplet formation.</text>
</comment>
<evidence type="ECO:0000256" key="17">
    <source>
        <dbReference type="ARBA" id="ARBA00063671"/>
    </source>
</evidence>
<dbReference type="GO" id="GO:0016125">
    <property type="term" value="P:sterol metabolic process"/>
    <property type="evidence" value="ECO:0007669"/>
    <property type="project" value="UniProtKB-ARBA"/>
</dbReference>
<evidence type="ECO:0000256" key="7">
    <source>
        <dbReference type="ARBA" id="ARBA00012312"/>
    </source>
</evidence>
<dbReference type="PANTHER" id="PTHR10835:SF0">
    <property type="entry name" value="SQUALENE MONOOXYGENASE"/>
    <property type="match status" value="1"/>
</dbReference>
<evidence type="ECO:0000259" key="21">
    <source>
        <dbReference type="Pfam" id="PF08491"/>
    </source>
</evidence>
<feature type="transmembrane region" description="Helical" evidence="20">
    <location>
        <begin position="28"/>
        <end position="48"/>
    </location>
</feature>
<keyword evidence="20" id="KW-0812">Transmembrane</keyword>
<dbReference type="PRINTS" id="PR00420">
    <property type="entry name" value="RNGMNOXGNASE"/>
</dbReference>
<evidence type="ECO:0000256" key="6">
    <source>
        <dbReference type="ARBA" id="ARBA00008802"/>
    </source>
</evidence>
<dbReference type="SUPFAM" id="SSF51905">
    <property type="entry name" value="FAD/NAD(P)-binding domain"/>
    <property type="match status" value="1"/>
</dbReference>
<keyword evidence="22" id="KW-0503">Monooxygenase</keyword>
<name>A0ABC9W8W8_GRUJA</name>
<comment type="subcellular location">
    <subcellularLocation>
        <location evidence="4">Endoplasmic reticulum membrane</location>
        <topology evidence="4">Peripheral membrane protein</topology>
    </subcellularLocation>
    <subcellularLocation>
        <location evidence="3">Microsome membrane</location>
        <topology evidence="3">Peripheral membrane protein</topology>
    </subcellularLocation>
</comment>
<evidence type="ECO:0000313" key="23">
    <source>
        <dbReference type="Proteomes" id="UP001623348"/>
    </source>
</evidence>
<dbReference type="PANTHER" id="PTHR10835">
    <property type="entry name" value="SQUALENE MONOOXYGENASE"/>
    <property type="match status" value="1"/>
</dbReference>
<evidence type="ECO:0000256" key="5">
    <source>
        <dbReference type="ARBA" id="ARBA00005018"/>
    </source>
</evidence>
<evidence type="ECO:0000256" key="18">
    <source>
        <dbReference type="ARBA" id="ARBA00071190"/>
    </source>
</evidence>
<comment type="caution">
    <text evidence="22">The sequence shown here is derived from an EMBL/GenBank/DDBJ whole genome shotgun (WGS) entry which is preliminary data.</text>
</comment>
<gene>
    <name evidence="22" type="ORF">GRJ2_000625100</name>
</gene>
<comment type="pathway">
    <text evidence="5">Terpene metabolism; lanosterol biosynthesis; lanosterol from farnesyl diphosphate: step 2/3.</text>
</comment>
<evidence type="ECO:0000256" key="13">
    <source>
        <dbReference type="ARBA" id="ARBA00023002"/>
    </source>
</evidence>
<dbReference type="AlphaFoldDB" id="A0ABC9W8W8"/>
<comment type="function">
    <text evidence="2">Catalyzes the stereospecific oxidation of squalene to (S)-2,3-epoxysqualene, and is considered to be a rate-limiting enzyme in steroid biosynthesis.</text>
</comment>
<keyword evidence="12" id="KW-0492">Microsome</keyword>
<evidence type="ECO:0000256" key="8">
    <source>
        <dbReference type="ARBA" id="ARBA00022630"/>
    </source>
</evidence>
<dbReference type="Gene3D" id="3.50.50.60">
    <property type="entry name" value="FAD/NAD(P)-binding domain"/>
    <property type="match status" value="1"/>
</dbReference>
<dbReference type="FunFam" id="3.50.50.60:FF:000104">
    <property type="entry name" value="Squalene monooxygenase"/>
    <property type="match status" value="1"/>
</dbReference>
<reference evidence="22 23" key="1">
    <citation type="submission" date="2024-06" db="EMBL/GenBank/DDBJ databases">
        <title>The draft genome of Grus japonensis, version 3.</title>
        <authorList>
            <person name="Nabeshima K."/>
            <person name="Suzuki S."/>
            <person name="Onuma M."/>
        </authorList>
    </citation>
    <scope>NUCLEOTIDE SEQUENCE [LARGE SCALE GENOMIC DNA]</scope>
    <source>
        <strain evidence="22 23">451A</strain>
    </source>
</reference>
<comment type="cofactor">
    <cofactor evidence="1">
        <name>FAD</name>
        <dbReference type="ChEBI" id="CHEBI:57692"/>
    </cofactor>
</comment>
<dbReference type="GO" id="GO:0005789">
    <property type="term" value="C:endoplasmic reticulum membrane"/>
    <property type="evidence" value="ECO:0007669"/>
    <property type="project" value="UniProtKB-SubCell"/>
</dbReference>
<comment type="similarity">
    <text evidence="6">Belongs to the squalene monooxygenase family.</text>
</comment>
<keyword evidence="14" id="KW-0443">Lipid metabolism</keyword>
<keyword evidence="9" id="KW-0256">Endoplasmic reticulum</keyword>
<keyword evidence="13" id="KW-0560">Oxidoreductase</keyword>
<keyword evidence="10" id="KW-0274">FAD</keyword>
<evidence type="ECO:0000256" key="9">
    <source>
        <dbReference type="ARBA" id="ARBA00022824"/>
    </source>
</evidence>
<keyword evidence="15 20" id="KW-0472">Membrane</keyword>
<dbReference type="InterPro" id="IPR036188">
    <property type="entry name" value="FAD/NAD-bd_sf"/>
</dbReference>